<dbReference type="GO" id="GO:0005874">
    <property type="term" value="C:microtubule"/>
    <property type="evidence" value="ECO:0007669"/>
    <property type="project" value="UniProtKB-KW"/>
</dbReference>
<dbReference type="GO" id="GO:0000930">
    <property type="term" value="C:gamma-tubulin complex"/>
    <property type="evidence" value="ECO:0007669"/>
    <property type="project" value="UniProtKB-ARBA"/>
</dbReference>
<evidence type="ECO:0000259" key="8">
    <source>
        <dbReference type="Pfam" id="PF14609"/>
    </source>
</evidence>
<keyword evidence="11" id="KW-1185">Reference proteome</keyword>
<dbReference type="InterPro" id="IPR040457">
    <property type="entry name" value="GCP_C"/>
</dbReference>
<reference evidence="10 11" key="1">
    <citation type="journal article" date="2023" name="IMA Fungus">
        <title>Comparative genomic study of the Penicillium genus elucidates a diverse pangenome and 15 lateral gene transfer events.</title>
        <authorList>
            <person name="Petersen C."/>
            <person name="Sorensen T."/>
            <person name="Nielsen M.R."/>
            <person name="Sondergaard T.E."/>
            <person name="Sorensen J.L."/>
            <person name="Fitzpatrick D.A."/>
            <person name="Frisvad J.C."/>
            <person name="Nielsen K.L."/>
        </authorList>
    </citation>
    <scope>NUCLEOTIDE SEQUENCE [LARGE SCALE GENOMIC DNA]</scope>
    <source>
        <strain evidence="10 11">IBT 35679</strain>
    </source>
</reference>
<proteinExistence type="inferred from homology"/>
<evidence type="ECO:0000256" key="3">
    <source>
        <dbReference type="ARBA" id="ARBA00022701"/>
    </source>
</evidence>
<feature type="compositionally biased region" description="Acidic residues" evidence="6">
    <location>
        <begin position="802"/>
        <end position="814"/>
    </location>
</feature>
<dbReference type="PANTHER" id="PTHR19302:SF33">
    <property type="entry name" value="GAMMA-TUBULIN COMPLEX COMPONENT 5"/>
    <property type="match status" value="1"/>
</dbReference>
<dbReference type="InterPro" id="IPR059169">
    <property type="entry name" value="GCP5_N_ext"/>
</dbReference>
<dbReference type="CDD" id="cd22572">
    <property type="entry name" value="GCP5_NTD"/>
    <property type="match status" value="1"/>
</dbReference>
<feature type="domain" description="Gamma-Tubulin ring complex non-core subunit mod21 N-terminal" evidence="8">
    <location>
        <begin position="67"/>
        <end position="157"/>
    </location>
</feature>
<comment type="caution">
    <text evidence="10">The sequence shown here is derived from an EMBL/GenBank/DDBJ whole genome shotgun (WGS) entry which is preliminary data.</text>
</comment>
<dbReference type="Proteomes" id="UP001220324">
    <property type="component" value="Unassembled WGS sequence"/>
</dbReference>
<evidence type="ECO:0000256" key="6">
    <source>
        <dbReference type="SAM" id="MobiDB-lite"/>
    </source>
</evidence>
<dbReference type="GO" id="GO:0000278">
    <property type="term" value="P:mitotic cell cycle"/>
    <property type="evidence" value="ECO:0007669"/>
    <property type="project" value="TreeGrafter"/>
</dbReference>
<name>A0AAD6CIL0_9EURO</name>
<dbReference type="EMBL" id="JAQIZZ010000008">
    <property type="protein sequence ID" value="KAJ5524154.1"/>
    <property type="molecule type" value="Genomic_DNA"/>
</dbReference>
<sequence length="877" mass="99702">MGLAALGSLTDELVTAVVKSPADQKDSTRVLNIRRRAQASLRPSGHSLTDQFVVARQLEGLQEKFQVVNRDELAEALRGRLVELESYRSNWTPEILSLLLQLSDRPAALANLDNLSKPIQPLAEESLSLSDLKGLGGAFSEEDIWEQVDFTADSSDDELASVSSEESRPRAPPRTPSFSEQDYVIPDEVFVPGEDRELIASIEKVQFWRPENYHQVTQQDENPSRVITELQLARETIFMLQGLPTSIFWRLDDDIEVDRSYNLAHSSSKVLASLLHSFTEIGAKNDAVRRFTHVPQTIPYMQTFSRGLEERLLEFDTLLSQTQCKYLSPGSTVSLLQLLDDVRLRSHHLLVLADLIARLNQDHTQPMRCLDLLFDSVCMQEALGDDNATRRLSALFFSCFKTYCRSIQLWMETGQVDPMDTTFFVRVNRENGDLRTLWHDWHVLDEGVNRQNIPQFLEPAVNRVFTTGKSMVFLRHLNALPEQTESFEAAETIFDHAISSELSFISLPFAALVDLTFDKLVDANHSVSAGILRTELDEQCGLWSSLDALEFVYLGKDLSILGTIDTKVFELMDRGRAWDDKFLLTEVTRSAFSVMPEIDLSRLVVRSEGSSHHQNRSVHILESVSIDYVLPWPIANIITQDAIQSYQRIARFLMQIRRAKYALVRQRVRDARVPTGDTAQTLVHGLHHHLLWFLDILYSHLTYFVISTANQSFRSTLSHTDDVDTMIAAHQTYMSSLENECLLSRNLSPIHEVIINILDMCIHFADLQAVHAYETSASEDGMSDSRFIPSKSRRSTGIDNSFDSDSDEDEDDGLDHEQTMTISFRESPYDLQMRNLRLHFDHLVGFVTDGLKGIARADGLPSWNILAERLEWRKRLA</sequence>
<evidence type="ECO:0000256" key="2">
    <source>
        <dbReference type="ARBA" id="ARBA00022490"/>
    </source>
</evidence>
<feature type="domain" description="Gamma tubulin complex component protein N-terminal" evidence="9">
    <location>
        <begin position="234"/>
        <end position="521"/>
    </location>
</feature>
<dbReference type="GO" id="GO:0007020">
    <property type="term" value="P:microtubule nucleation"/>
    <property type="evidence" value="ECO:0007669"/>
    <property type="project" value="InterPro"/>
</dbReference>
<comment type="subcellular location">
    <subcellularLocation>
        <location evidence="5">Cytoplasm</location>
        <location evidence="5">Cytoskeleton</location>
        <location evidence="5">Microtubule organizing center</location>
    </subcellularLocation>
</comment>
<evidence type="ECO:0000313" key="11">
    <source>
        <dbReference type="Proteomes" id="UP001220324"/>
    </source>
</evidence>
<evidence type="ECO:0000259" key="7">
    <source>
        <dbReference type="Pfam" id="PF04130"/>
    </source>
</evidence>
<feature type="domain" description="Gamma tubulin complex component C-terminal" evidence="7">
    <location>
        <begin position="612"/>
        <end position="858"/>
    </location>
</feature>
<dbReference type="Pfam" id="PF14609">
    <property type="entry name" value="GCP5-Mod21_N"/>
    <property type="match status" value="1"/>
</dbReference>
<dbReference type="GO" id="GO:0031122">
    <property type="term" value="P:cytoplasmic microtubule organization"/>
    <property type="evidence" value="ECO:0007669"/>
    <property type="project" value="TreeGrafter"/>
</dbReference>
<evidence type="ECO:0000313" key="10">
    <source>
        <dbReference type="EMBL" id="KAJ5524154.1"/>
    </source>
</evidence>
<accession>A0AAD6CIL0</accession>
<gene>
    <name evidence="10" type="ORF">N7494_010804</name>
</gene>
<feature type="region of interest" description="Disordered" evidence="6">
    <location>
        <begin position="156"/>
        <end position="180"/>
    </location>
</feature>
<dbReference type="PANTHER" id="PTHR19302">
    <property type="entry name" value="GAMMA TUBULIN COMPLEX PROTEIN"/>
    <property type="match status" value="1"/>
</dbReference>
<dbReference type="GO" id="GO:0051225">
    <property type="term" value="P:spindle assembly"/>
    <property type="evidence" value="ECO:0007669"/>
    <property type="project" value="TreeGrafter"/>
</dbReference>
<evidence type="ECO:0000256" key="5">
    <source>
        <dbReference type="RuleBase" id="RU363050"/>
    </source>
</evidence>
<feature type="region of interest" description="Disordered" evidence="6">
    <location>
        <begin position="780"/>
        <end position="814"/>
    </location>
</feature>
<evidence type="ECO:0000256" key="1">
    <source>
        <dbReference type="ARBA" id="ARBA00010337"/>
    </source>
</evidence>
<keyword evidence="4 5" id="KW-0206">Cytoskeleton</keyword>
<dbReference type="GO" id="GO:0051321">
    <property type="term" value="P:meiotic cell cycle"/>
    <property type="evidence" value="ECO:0007669"/>
    <property type="project" value="TreeGrafter"/>
</dbReference>
<evidence type="ECO:0000256" key="4">
    <source>
        <dbReference type="ARBA" id="ARBA00023212"/>
    </source>
</evidence>
<dbReference type="Pfam" id="PF17681">
    <property type="entry name" value="GCP_N_terminal"/>
    <property type="match status" value="1"/>
</dbReference>
<dbReference type="InterPro" id="IPR041470">
    <property type="entry name" value="GCP_N"/>
</dbReference>
<dbReference type="GO" id="GO:0043015">
    <property type="term" value="F:gamma-tubulin binding"/>
    <property type="evidence" value="ECO:0007669"/>
    <property type="project" value="InterPro"/>
</dbReference>
<dbReference type="Pfam" id="PF04130">
    <property type="entry name" value="GCP_C_terminal"/>
    <property type="match status" value="1"/>
</dbReference>
<organism evidence="10 11">
    <name type="scientific">Penicillium frequentans</name>
    <dbReference type="NCBI Taxonomy" id="3151616"/>
    <lineage>
        <taxon>Eukaryota</taxon>
        <taxon>Fungi</taxon>
        <taxon>Dikarya</taxon>
        <taxon>Ascomycota</taxon>
        <taxon>Pezizomycotina</taxon>
        <taxon>Eurotiomycetes</taxon>
        <taxon>Eurotiomycetidae</taxon>
        <taxon>Eurotiales</taxon>
        <taxon>Aspergillaceae</taxon>
        <taxon>Penicillium</taxon>
    </lineage>
</organism>
<keyword evidence="3 5" id="KW-0493">Microtubule</keyword>
<dbReference type="GO" id="GO:0051011">
    <property type="term" value="F:microtubule minus-end binding"/>
    <property type="evidence" value="ECO:0007669"/>
    <property type="project" value="TreeGrafter"/>
</dbReference>
<dbReference type="InterPro" id="IPR032797">
    <property type="entry name" value="Mod21_N"/>
</dbReference>
<dbReference type="Gene3D" id="1.20.120.1900">
    <property type="entry name" value="Gamma-tubulin complex, C-terminal domain"/>
    <property type="match status" value="1"/>
</dbReference>
<protein>
    <recommendedName>
        <fullName evidence="5">Spindle pole body component</fullName>
    </recommendedName>
</protein>
<dbReference type="GO" id="GO:0005816">
    <property type="term" value="C:spindle pole body"/>
    <property type="evidence" value="ECO:0007669"/>
    <property type="project" value="UniProtKB-ARBA"/>
</dbReference>
<dbReference type="InterPro" id="IPR042241">
    <property type="entry name" value="GCP_C_sf"/>
</dbReference>
<dbReference type="AlphaFoldDB" id="A0AAD6CIL0"/>
<keyword evidence="2 5" id="KW-0963">Cytoplasm</keyword>
<comment type="similarity">
    <text evidence="1 5">Belongs to the TUBGCP family.</text>
</comment>
<dbReference type="InterPro" id="IPR007259">
    <property type="entry name" value="GCP"/>
</dbReference>
<dbReference type="GO" id="GO:0000922">
    <property type="term" value="C:spindle pole"/>
    <property type="evidence" value="ECO:0007669"/>
    <property type="project" value="InterPro"/>
</dbReference>
<evidence type="ECO:0000259" key="9">
    <source>
        <dbReference type="Pfam" id="PF17681"/>
    </source>
</evidence>